<feature type="non-terminal residue" evidence="2">
    <location>
        <position position="177"/>
    </location>
</feature>
<feature type="compositionally biased region" description="Basic residues" evidence="1">
    <location>
        <begin position="64"/>
        <end position="83"/>
    </location>
</feature>
<evidence type="ECO:0000313" key="2">
    <source>
        <dbReference type="EMBL" id="KAF2811684.1"/>
    </source>
</evidence>
<dbReference type="AlphaFoldDB" id="A0A6A6YUH5"/>
<evidence type="ECO:0000313" key="4">
    <source>
        <dbReference type="RefSeq" id="XP_033578648.1"/>
    </source>
</evidence>
<accession>A0A6A6YUH5</accession>
<feature type="compositionally biased region" description="Basic and acidic residues" evidence="1">
    <location>
        <begin position="151"/>
        <end position="166"/>
    </location>
</feature>
<name>A0A6A6YUH5_9PEZI</name>
<gene>
    <name evidence="2 4" type="ORF">BDZ99DRAFT_497360</name>
</gene>
<feature type="compositionally biased region" description="Basic residues" evidence="1">
    <location>
        <begin position="1"/>
        <end position="29"/>
    </location>
</feature>
<sequence length="177" mass="20273">ALPHPPRHKHHPRPARHRRHHRLHLHPRAPRNPYLPPFRLLQLAHSRTTHPSNQQPQLQLRLQPPRRRRHRQPPPHPPRHHPLHGAGRGRDRAREREERARHRDRAGDLLDSSCGILGCESGRGRVDCAWGQVLACGAWERRGGEFASSKQDGDGWKGKRGREGVRRGVGRADALVG</sequence>
<dbReference type="RefSeq" id="XP_033578648.1">
    <property type="nucleotide sequence ID" value="XM_033723507.1"/>
</dbReference>
<keyword evidence="3" id="KW-1185">Reference proteome</keyword>
<feature type="compositionally biased region" description="Low complexity" evidence="1">
    <location>
        <begin position="54"/>
        <end position="63"/>
    </location>
</feature>
<organism evidence="2">
    <name type="scientific">Mytilinidion resinicola</name>
    <dbReference type="NCBI Taxonomy" id="574789"/>
    <lineage>
        <taxon>Eukaryota</taxon>
        <taxon>Fungi</taxon>
        <taxon>Dikarya</taxon>
        <taxon>Ascomycota</taxon>
        <taxon>Pezizomycotina</taxon>
        <taxon>Dothideomycetes</taxon>
        <taxon>Pleosporomycetidae</taxon>
        <taxon>Mytilinidiales</taxon>
        <taxon>Mytilinidiaceae</taxon>
        <taxon>Mytilinidion</taxon>
    </lineage>
</organism>
<feature type="non-terminal residue" evidence="2">
    <location>
        <position position="1"/>
    </location>
</feature>
<evidence type="ECO:0000313" key="3">
    <source>
        <dbReference type="Proteomes" id="UP000504636"/>
    </source>
</evidence>
<dbReference type="Proteomes" id="UP000504636">
    <property type="component" value="Unplaced"/>
</dbReference>
<reference evidence="2 4" key="1">
    <citation type="journal article" date="2020" name="Stud. Mycol.">
        <title>101 Dothideomycetes genomes: a test case for predicting lifestyles and emergence of pathogens.</title>
        <authorList>
            <person name="Haridas S."/>
            <person name="Albert R."/>
            <person name="Binder M."/>
            <person name="Bloem J."/>
            <person name="Labutti K."/>
            <person name="Salamov A."/>
            <person name="Andreopoulos B."/>
            <person name="Baker S."/>
            <person name="Barry K."/>
            <person name="Bills G."/>
            <person name="Bluhm B."/>
            <person name="Cannon C."/>
            <person name="Castanera R."/>
            <person name="Culley D."/>
            <person name="Daum C."/>
            <person name="Ezra D."/>
            <person name="Gonzalez J."/>
            <person name="Henrissat B."/>
            <person name="Kuo A."/>
            <person name="Liang C."/>
            <person name="Lipzen A."/>
            <person name="Lutzoni F."/>
            <person name="Magnuson J."/>
            <person name="Mondo S."/>
            <person name="Nolan M."/>
            <person name="Ohm R."/>
            <person name="Pangilinan J."/>
            <person name="Park H.-J."/>
            <person name="Ramirez L."/>
            <person name="Alfaro M."/>
            <person name="Sun H."/>
            <person name="Tritt A."/>
            <person name="Yoshinaga Y."/>
            <person name="Zwiers L.-H."/>
            <person name="Turgeon B."/>
            <person name="Goodwin S."/>
            <person name="Spatafora J."/>
            <person name="Crous P."/>
            <person name="Grigoriev I."/>
        </authorList>
    </citation>
    <scope>NUCLEOTIDE SEQUENCE</scope>
    <source>
        <strain evidence="2 4">CBS 304.34</strain>
    </source>
</reference>
<proteinExistence type="predicted"/>
<dbReference type="EMBL" id="MU003698">
    <property type="protein sequence ID" value="KAF2811684.1"/>
    <property type="molecule type" value="Genomic_DNA"/>
</dbReference>
<feature type="compositionally biased region" description="Basic and acidic residues" evidence="1">
    <location>
        <begin position="88"/>
        <end position="104"/>
    </location>
</feature>
<protein>
    <submittedName>
        <fullName evidence="2 4">Uncharacterized protein</fullName>
    </submittedName>
</protein>
<dbReference type="GeneID" id="54464400"/>
<feature type="region of interest" description="Disordered" evidence="1">
    <location>
        <begin position="144"/>
        <end position="177"/>
    </location>
</feature>
<reference evidence="4" key="2">
    <citation type="submission" date="2020-04" db="EMBL/GenBank/DDBJ databases">
        <authorList>
            <consortium name="NCBI Genome Project"/>
        </authorList>
    </citation>
    <scope>NUCLEOTIDE SEQUENCE</scope>
    <source>
        <strain evidence="4">CBS 304.34</strain>
    </source>
</reference>
<evidence type="ECO:0000256" key="1">
    <source>
        <dbReference type="SAM" id="MobiDB-lite"/>
    </source>
</evidence>
<feature type="region of interest" description="Disordered" evidence="1">
    <location>
        <begin position="47"/>
        <end position="104"/>
    </location>
</feature>
<reference evidence="4" key="3">
    <citation type="submission" date="2025-04" db="UniProtKB">
        <authorList>
            <consortium name="RefSeq"/>
        </authorList>
    </citation>
    <scope>IDENTIFICATION</scope>
    <source>
        <strain evidence="4">CBS 304.34</strain>
    </source>
</reference>
<feature type="region of interest" description="Disordered" evidence="1">
    <location>
        <begin position="1"/>
        <end position="35"/>
    </location>
</feature>